<dbReference type="SUPFAM" id="SSF103190">
    <property type="entry name" value="Sensory domain-like"/>
    <property type="match status" value="1"/>
</dbReference>
<dbReference type="InterPro" id="IPR000719">
    <property type="entry name" value="Prot_kinase_dom"/>
</dbReference>
<dbReference type="SUPFAM" id="SSF56112">
    <property type="entry name" value="Protein kinase-like (PK-like)"/>
    <property type="match status" value="1"/>
</dbReference>
<feature type="compositionally biased region" description="Basic and acidic residues" evidence="6">
    <location>
        <begin position="11"/>
        <end position="21"/>
    </location>
</feature>
<protein>
    <submittedName>
        <fullName evidence="9">Serine/threonine-protein kinase PrkC</fullName>
        <ecNumber evidence="9">2.7.11.1</ecNumber>
    </submittedName>
</protein>
<evidence type="ECO:0000256" key="2">
    <source>
        <dbReference type="ARBA" id="ARBA00022741"/>
    </source>
</evidence>
<evidence type="ECO:0000259" key="8">
    <source>
        <dbReference type="PROSITE" id="PS50011"/>
    </source>
</evidence>
<dbReference type="RefSeq" id="WP_145089229.1">
    <property type="nucleotide sequence ID" value="NZ_CP036274.1"/>
</dbReference>
<evidence type="ECO:0000256" key="5">
    <source>
        <dbReference type="PROSITE-ProRule" id="PRU10141"/>
    </source>
</evidence>
<dbReference type="PROSITE" id="PS00107">
    <property type="entry name" value="PROTEIN_KINASE_ATP"/>
    <property type="match status" value="1"/>
</dbReference>
<keyword evidence="10" id="KW-1185">Reference proteome</keyword>
<gene>
    <name evidence="9" type="primary">prkC_6</name>
    <name evidence="9" type="ORF">ETAA8_29680</name>
</gene>
<evidence type="ECO:0000256" key="6">
    <source>
        <dbReference type="SAM" id="MobiDB-lite"/>
    </source>
</evidence>
<dbReference type="InterPro" id="IPR017441">
    <property type="entry name" value="Protein_kinase_ATP_BS"/>
</dbReference>
<keyword evidence="2 5" id="KW-0547">Nucleotide-binding</keyword>
<feature type="transmembrane region" description="Helical" evidence="7">
    <location>
        <begin position="310"/>
        <end position="330"/>
    </location>
</feature>
<proteinExistence type="predicted"/>
<dbReference type="GO" id="GO:0005524">
    <property type="term" value="F:ATP binding"/>
    <property type="evidence" value="ECO:0007669"/>
    <property type="project" value="UniProtKB-UniRule"/>
</dbReference>
<feature type="binding site" evidence="5">
    <location>
        <position position="63"/>
    </location>
    <ligand>
        <name>ATP</name>
        <dbReference type="ChEBI" id="CHEBI:30616"/>
    </ligand>
</feature>
<evidence type="ECO:0000256" key="1">
    <source>
        <dbReference type="ARBA" id="ARBA00022679"/>
    </source>
</evidence>
<evidence type="ECO:0000313" key="9">
    <source>
        <dbReference type="EMBL" id="QDU27877.1"/>
    </source>
</evidence>
<dbReference type="OrthoDB" id="6111975at2"/>
<dbReference type="InterPro" id="IPR029151">
    <property type="entry name" value="Sensor-like_sf"/>
</dbReference>
<keyword evidence="3 9" id="KW-0418">Kinase</keyword>
<feature type="transmembrane region" description="Helical" evidence="7">
    <location>
        <begin position="693"/>
        <end position="712"/>
    </location>
</feature>
<dbReference type="AlphaFoldDB" id="A0A517YCA7"/>
<evidence type="ECO:0000256" key="3">
    <source>
        <dbReference type="ARBA" id="ARBA00022777"/>
    </source>
</evidence>
<dbReference type="InterPro" id="IPR011009">
    <property type="entry name" value="Kinase-like_dom_sf"/>
</dbReference>
<dbReference type="PROSITE" id="PS50011">
    <property type="entry name" value="PROTEIN_KINASE_DOM"/>
    <property type="match status" value="1"/>
</dbReference>
<dbReference type="CDD" id="cd12914">
    <property type="entry name" value="PDC1_DGC_like"/>
    <property type="match status" value="1"/>
</dbReference>
<dbReference type="Proteomes" id="UP000315017">
    <property type="component" value="Chromosome"/>
</dbReference>
<sequence>MSADVTEQQSDDDKQRSRDLSLRSTQPPTQAPGYEAQRLLGTGAYGEVWVGLDQNTGRRVAIKFYAHRRSVDWSLLSREVEKLVFLSADRYVVQLLDVGWDADPPYYVMEYIENGSLDEMLRREGTLGITDAVDLWKEICTGLAHAHGKGVLHCDLKPANILLDADNRPRLADFGQSRLSHEQRPALGTLFYMAPEQADLQAVPDVRWDVYAMGAILYCLLVGLPPHRNDDSVSHIDTAGDLADRLARYRRLITTAPLPTEHRRVTGMDRALAEIIDRCLAPHPQDRFANIQEVLDALTAREKSRSRRPMLVLGFAGPLILLSAMTLFGFRGYEQALRDTEEMARSRAVDNNDFAAQLAAEKVTVKIANYFDICRQEANREELHAHLAPVLQQSMWLPKLNNPQVTDADLNEARPKFLNEKVRSDLNEYLDKRFRAYQAAAEKDARAPKFASMFVTDAFGTQLAVVFDEDAVSRSIGKNVAHRSYFSGDAVELPEFPRASPNAKHIEQTNLSSVFQSSSTQRWKVAVSTPLLDNDKKFIGVLVLTVNLSDLELVASQKQAGEEKIVEVDHFPVLIDGRKGESAGTVLHHPLYDLLRHDKVRLPADVFARRVPGEIMRGEAVPGTERGTYHDPLGDHPLGKEKGFDRPWIGVAAPVKLPDASQAESGLIVLMQEDYRFVIGPVQQLGNRLLREALIALASIVVLSIGLWWFVIRQFREQRPSIRSSSSGSTQSTPLQDVQTLAQTLRNRRK</sequence>
<keyword evidence="7" id="KW-1133">Transmembrane helix</keyword>
<dbReference type="PANTHER" id="PTHR43289:SF6">
    <property type="entry name" value="SERINE_THREONINE-PROTEIN KINASE NEKL-3"/>
    <property type="match status" value="1"/>
</dbReference>
<keyword evidence="7" id="KW-0472">Membrane</keyword>
<dbReference type="GO" id="GO:0004674">
    <property type="term" value="F:protein serine/threonine kinase activity"/>
    <property type="evidence" value="ECO:0007669"/>
    <property type="project" value="UniProtKB-EC"/>
</dbReference>
<keyword evidence="4 5" id="KW-0067">ATP-binding</keyword>
<dbReference type="EMBL" id="CP036274">
    <property type="protein sequence ID" value="QDU27877.1"/>
    <property type="molecule type" value="Genomic_DNA"/>
</dbReference>
<dbReference type="Pfam" id="PF00069">
    <property type="entry name" value="Pkinase"/>
    <property type="match status" value="1"/>
</dbReference>
<keyword evidence="1 9" id="KW-0808">Transferase</keyword>
<organism evidence="9 10">
    <name type="scientific">Anatilimnocola aggregata</name>
    <dbReference type="NCBI Taxonomy" id="2528021"/>
    <lineage>
        <taxon>Bacteria</taxon>
        <taxon>Pseudomonadati</taxon>
        <taxon>Planctomycetota</taxon>
        <taxon>Planctomycetia</taxon>
        <taxon>Pirellulales</taxon>
        <taxon>Pirellulaceae</taxon>
        <taxon>Anatilimnocola</taxon>
    </lineage>
</organism>
<evidence type="ECO:0000256" key="7">
    <source>
        <dbReference type="SAM" id="Phobius"/>
    </source>
</evidence>
<feature type="region of interest" description="Disordered" evidence="6">
    <location>
        <begin position="1"/>
        <end position="33"/>
    </location>
</feature>
<dbReference type="EC" id="2.7.11.1" evidence="9"/>
<dbReference type="CDD" id="cd14014">
    <property type="entry name" value="STKc_PknB_like"/>
    <property type="match status" value="1"/>
</dbReference>
<dbReference type="Gene3D" id="1.10.510.10">
    <property type="entry name" value="Transferase(Phosphotransferase) domain 1"/>
    <property type="match status" value="1"/>
</dbReference>
<dbReference type="PROSITE" id="PS00108">
    <property type="entry name" value="PROTEIN_KINASE_ST"/>
    <property type="match status" value="1"/>
</dbReference>
<accession>A0A517YCA7</accession>
<evidence type="ECO:0000313" key="10">
    <source>
        <dbReference type="Proteomes" id="UP000315017"/>
    </source>
</evidence>
<name>A0A517YCA7_9BACT</name>
<keyword evidence="7" id="KW-0812">Transmembrane</keyword>
<dbReference type="SMART" id="SM00220">
    <property type="entry name" value="S_TKc"/>
    <property type="match status" value="1"/>
</dbReference>
<feature type="domain" description="Protein kinase" evidence="8">
    <location>
        <begin position="34"/>
        <end position="299"/>
    </location>
</feature>
<evidence type="ECO:0000256" key="4">
    <source>
        <dbReference type="ARBA" id="ARBA00022840"/>
    </source>
</evidence>
<reference evidence="9 10" key="1">
    <citation type="submission" date="2019-02" db="EMBL/GenBank/DDBJ databases">
        <title>Deep-cultivation of Planctomycetes and their phenomic and genomic characterization uncovers novel biology.</title>
        <authorList>
            <person name="Wiegand S."/>
            <person name="Jogler M."/>
            <person name="Boedeker C."/>
            <person name="Pinto D."/>
            <person name="Vollmers J."/>
            <person name="Rivas-Marin E."/>
            <person name="Kohn T."/>
            <person name="Peeters S.H."/>
            <person name="Heuer A."/>
            <person name="Rast P."/>
            <person name="Oberbeckmann S."/>
            <person name="Bunk B."/>
            <person name="Jeske O."/>
            <person name="Meyerdierks A."/>
            <person name="Storesund J.E."/>
            <person name="Kallscheuer N."/>
            <person name="Luecker S."/>
            <person name="Lage O.M."/>
            <person name="Pohl T."/>
            <person name="Merkel B.J."/>
            <person name="Hornburger P."/>
            <person name="Mueller R.-W."/>
            <person name="Bruemmer F."/>
            <person name="Labrenz M."/>
            <person name="Spormann A.M."/>
            <person name="Op den Camp H."/>
            <person name="Overmann J."/>
            <person name="Amann R."/>
            <person name="Jetten M.S.M."/>
            <person name="Mascher T."/>
            <person name="Medema M.H."/>
            <person name="Devos D.P."/>
            <person name="Kaster A.-K."/>
            <person name="Ovreas L."/>
            <person name="Rohde M."/>
            <person name="Galperin M.Y."/>
            <person name="Jogler C."/>
        </authorList>
    </citation>
    <scope>NUCLEOTIDE SEQUENCE [LARGE SCALE GENOMIC DNA]</scope>
    <source>
        <strain evidence="9 10">ETA_A8</strain>
    </source>
</reference>
<dbReference type="InterPro" id="IPR008271">
    <property type="entry name" value="Ser/Thr_kinase_AS"/>
</dbReference>
<dbReference type="KEGG" id="aagg:ETAA8_29680"/>
<dbReference type="Gene3D" id="3.30.450.20">
    <property type="entry name" value="PAS domain"/>
    <property type="match status" value="1"/>
</dbReference>
<dbReference type="PANTHER" id="PTHR43289">
    <property type="entry name" value="MITOGEN-ACTIVATED PROTEIN KINASE KINASE KINASE 20-RELATED"/>
    <property type="match status" value="1"/>
</dbReference>